<feature type="region of interest" description="Disordered" evidence="1">
    <location>
        <begin position="89"/>
        <end position="124"/>
    </location>
</feature>
<evidence type="ECO:0000313" key="4">
    <source>
        <dbReference type="Proteomes" id="UP000712600"/>
    </source>
</evidence>
<protein>
    <submittedName>
        <fullName evidence="3">Uncharacterized protein</fullName>
    </submittedName>
</protein>
<feature type="transmembrane region" description="Helical" evidence="2">
    <location>
        <begin position="277"/>
        <end position="296"/>
    </location>
</feature>
<keyword evidence="2" id="KW-0812">Transmembrane</keyword>
<keyword evidence="2" id="KW-1133">Transmembrane helix</keyword>
<name>A0A8S9P4A2_BRACR</name>
<proteinExistence type="predicted"/>
<evidence type="ECO:0000256" key="2">
    <source>
        <dbReference type="SAM" id="Phobius"/>
    </source>
</evidence>
<dbReference type="EMBL" id="QGKX02001521">
    <property type="protein sequence ID" value="KAF3510359.1"/>
    <property type="molecule type" value="Genomic_DNA"/>
</dbReference>
<feature type="region of interest" description="Disordered" evidence="1">
    <location>
        <begin position="141"/>
        <end position="185"/>
    </location>
</feature>
<evidence type="ECO:0000256" key="1">
    <source>
        <dbReference type="SAM" id="MobiDB-lite"/>
    </source>
</evidence>
<reference evidence="3" key="1">
    <citation type="submission" date="2019-12" db="EMBL/GenBank/DDBJ databases">
        <title>Genome sequencing and annotation of Brassica cretica.</title>
        <authorList>
            <person name="Studholme D.J."/>
            <person name="Sarris P."/>
        </authorList>
    </citation>
    <scope>NUCLEOTIDE SEQUENCE</scope>
    <source>
        <strain evidence="3">PFS-109/04</strain>
        <tissue evidence="3">Leaf</tissue>
    </source>
</reference>
<feature type="compositionally biased region" description="Basic and acidic residues" evidence="1">
    <location>
        <begin position="96"/>
        <end position="113"/>
    </location>
</feature>
<dbReference type="AlphaFoldDB" id="A0A8S9P4A2"/>
<sequence length="298" mass="33864">MMETFPVTTSNQTQLAPISSSSVYIRSKDETVRELEPELDCGGDDGGPLKLVLTTPICRSSSSSLCRAWDFKLRRSLFKLIKTMTRDEEGSGFDEETVRREDEEETVVHRNEQEAMDSGENSSVEADDCEVIVEDMAGYKETRDEEGSGFDEETVRREDEEETVVHRNEQEAMDSGENSSVEGDDCKSLPREVILDIFLDSSVETVKTICKAWPRAVTIAREPWFQENYPKKHGEETVLIISDTDTEEWELISTRVRQQESTSLLFSCDQLGPEMEYARGLLCSGITVFISWLFMVKM</sequence>
<evidence type="ECO:0000313" key="3">
    <source>
        <dbReference type="EMBL" id="KAF3510359.1"/>
    </source>
</evidence>
<accession>A0A8S9P4A2</accession>
<feature type="compositionally biased region" description="Basic and acidic residues" evidence="1">
    <location>
        <begin position="153"/>
        <end position="170"/>
    </location>
</feature>
<dbReference type="Proteomes" id="UP000712600">
    <property type="component" value="Unassembled WGS sequence"/>
</dbReference>
<keyword evidence="2" id="KW-0472">Membrane</keyword>
<gene>
    <name evidence="3" type="ORF">F2Q69_00003090</name>
</gene>
<comment type="caution">
    <text evidence="3">The sequence shown here is derived from an EMBL/GenBank/DDBJ whole genome shotgun (WGS) entry which is preliminary data.</text>
</comment>
<organism evidence="3 4">
    <name type="scientific">Brassica cretica</name>
    <name type="common">Mustard</name>
    <dbReference type="NCBI Taxonomy" id="69181"/>
    <lineage>
        <taxon>Eukaryota</taxon>
        <taxon>Viridiplantae</taxon>
        <taxon>Streptophyta</taxon>
        <taxon>Embryophyta</taxon>
        <taxon>Tracheophyta</taxon>
        <taxon>Spermatophyta</taxon>
        <taxon>Magnoliopsida</taxon>
        <taxon>eudicotyledons</taxon>
        <taxon>Gunneridae</taxon>
        <taxon>Pentapetalae</taxon>
        <taxon>rosids</taxon>
        <taxon>malvids</taxon>
        <taxon>Brassicales</taxon>
        <taxon>Brassicaceae</taxon>
        <taxon>Brassiceae</taxon>
        <taxon>Brassica</taxon>
    </lineage>
</organism>